<accession>A0A0F0GN42</accession>
<dbReference type="PATRIC" id="fig|68170.10.peg.8053"/>
<evidence type="ECO:0000313" key="2">
    <source>
        <dbReference type="EMBL" id="KJK43986.1"/>
    </source>
</evidence>
<proteinExistence type="predicted"/>
<dbReference type="Proteomes" id="UP000033393">
    <property type="component" value="Unassembled WGS sequence"/>
</dbReference>
<name>A0A0F0GN42_LENAE</name>
<evidence type="ECO:0000259" key="1">
    <source>
        <dbReference type="PROSITE" id="PS51186"/>
    </source>
</evidence>
<protein>
    <recommendedName>
        <fullName evidence="1">N-acetyltransferase domain-containing protein</fullName>
    </recommendedName>
</protein>
<dbReference type="AlphaFoldDB" id="A0A0F0GN42"/>
<dbReference type="EMBL" id="JYJG01000266">
    <property type="protein sequence ID" value="KJK43986.1"/>
    <property type="molecule type" value="Genomic_DNA"/>
</dbReference>
<organism evidence="2 3">
    <name type="scientific">Lentzea aerocolonigenes</name>
    <name type="common">Lechevalieria aerocolonigenes</name>
    <name type="synonym">Saccharothrix aerocolonigenes</name>
    <dbReference type="NCBI Taxonomy" id="68170"/>
    <lineage>
        <taxon>Bacteria</taxon>
        <taxon>Bacillati</taxon>
        <taxon>Actinomycetota</taxon>
        <taxon>Actinomycetes</taxon>
        <taxon>Pseudonocardiales</taxon>
        <taxon>Pseudonocardiaceae</taxon>
        <taxon>Lentzea</taxon>
    </lineage>
</organism>
<sequence>MIALRRAIRSDLPLLDEMIREFYRIDQHHYDEQFVAAALVPLLENDDFGEVLLFDTGYAVVTWAYSLESGGRHAVLDEFFVRTPGKGIGGQVIEEICARCAARGMPQVVLETEKHNDLARKFYVRHGFVADDSTWFSRGGPAQRR</sequence>
<comment type="caution">
    <text evidence="2">The sequence shown here is derived from an EMBL/GenBank/DDBJ whole genome shotgun (WGS) entry which is preliminary data.</text>
</comment>
<dbReference type="PROSITE" id="PS51186">
    <property type="entry name" value="GNAT"/>
    <property type="match status" value="1"/>
</dbReference>
<dbReference type="InterPro" id="IPR000182">
    <property type="entry name" value="GNAT_dom"/>
</dbReference>
<feature type="domain" description="N-acetyltransferase" evidence="1">
    <location>
        <begin position="2"/>
        <end position="145"/>
    </location>
</feature>
<dbReference type="InterPro" id="IPR016181">
    <property type="entry name" value="Acyl_CoA_acyltransferase"/>
</dbReference>
<dbReference type="Pfam" id="PF00583">
    <property type="entry name" value="Acetyltransf_1"/>
    <property type="match status" value="1"/>
</dbReference>
<dbReference type="Gene3D" id="3.40.630.30">
    <property type="match status" value="1"/>
</dbReference>
<dbReference type="SUPFAM" id="SSF55729">
    <property type="entry name" value="Acyl-CoA N-acyltransferases (Nat)"/>
    <property type="match status" value="1"/>
</dbReference>
<dbReference type="OrthoDB" id="9805924at2"/>
<dbReference type="RefSeq" id="WP_045315249.1">
    <property type="nucleotide sequence ID" value="NZ_JYJG01000266.1"/>
</dbReference>
<gene>
    <name evidence="2" type="ORF">UK23_31040</name>
</gene>
<evidence type="ECO:0000313" key="3">
    <source>
        <dbReference type="Proteomes" id="UP000033393"/>
    </source>
</evidence>
<reference evidence="2 3" key="1">
    <citation type="submission" date="2015-02" db="EMBL/GenBank/DDBJ databases">
        <authorList>
            <person name="Ju K.-S."/>
            <person name="Doroghazi J.R."/>
            <person name="Metcalf W."/>
        </authorList>
    </citation>
    <scope>NUCLEOTIDE SEQUENCE [LARGE SCALE GENOMIC DNA]</scope>
    <source>
        <strain evidence="2 3">NRRL B-16140</strain>
    </source>
</reference>
<keyword evidence="3" id="KW-1185">Reference proteome</keyword>
<dbReference type="GO" id="GO:0016747">
    <property type="term" value="F:acyltransferase activity, transferring groups other than amino-acyl groups"/>
    <property type="evidence" value="ECO:0007669"/>
    <property type="project" value="InterPro"/>
</dbReference>